<reference evidence="7 8" key="1">
    <citation type="journal article" date="2018" name="Nat. Ecol. Evol.">
        <title>Genomic signatures of mitonuclear coevolution across populations of Tigriopus californicus.</title>
        <authorList>
            <person name="Barreto F.S."/>
            <person name="Watson E.T."/>
            <person name="Lima T.G."/>
            <person name="Willett C.S."/>
            <person name="Edmands S."/>
            <person name="Li W."/>
            <person name="Burton R.S."/>
        </authorList>
    </citation>
    <scope>NUCLEOTIDE SEQUENCE [LARGE SCALE GENOMIC DNA]</scope>
    <source>
        <strain evidence="7 8">San Diego</strain>
    </source>
</reference>
<dbReference type="InterPro" id="IPR002544">
    <property type="entry name" value="FMRFamid-related_peptide-like"/>
</dbReference>
<evidence type="ECO:0000256" key="2">
    <source>
        <dbReference type="ARBA" id="ARBA00006356"/>
    </source>
</evidence>
<proteinExistence type="inferred from homology"/>
<feature type="region of interest" description="Disordered" evidence="6">
    <location>
        <begin position="90"/>
        <end position="115"/>
    </location>
</feature>
<evidence type="ECO:0000313" key="7">
    <source>
        <dbReference type="EMBL" id="TRY77778.1"/>
    </source>
</evidence>
<dbReference type="AlphaFoldDB" id="A0A553PJD5"/>
<keyword evidence="4" id="KW-0027">Amidation</keyword>
<dbReference type="GO" id="GO:0005576">
    <property type="term" value="C:extracellular region"/>
    <property type="evidence" value="ECO:0007669"/>
    <property type="project" value="UniProtKB-SubCell"/>
</dbReference>
<dbReference type="Pfam" id="PF01581">
    <property type="entry name" value="FARP"/>
    <property type="match status" value="1"/>
</dbReference>
<organism evidence="7 8">
    <name type="scientific">Tigriopus californicus</name>
    <name type="common">Marine copepod</name>
    <dbReference type="NCBI Taxonomy" id="6832"/>
    <lineage>
        <taxon>Eukaryota</taxon>
        <taxon>Metazoa</taxon>
        <taxon>Ecdysozoa</taxon>
        <taxon>Arthropoda</taxon>
        <taxon>Crustacea</taxon>
        <taxon>Multicrustacea</taxon>
        <taxon>Hexanauplia</taxon>
        <taxon>Copepoda</taxon>
        <taxon>Harpacticoida</taxon>
        <taxon>Harpacticidae</taxon>
        <taxon>Tigriopus</taxon>
    </lineage>
</organism>
<dbReference type="EMBL" id="VCGU01000003">
    <property type="protein sequence ID" value="TRY77778.1"/>
    <property type="molecule type" value="Genomic_DNA"/>
</dbReference>
<sequence length="240" mass="26691">MQLGLTDHVLVVLVGFFALAPLIWTASLPRELESSNSASSLAALELNPGGIGLHQPDHPQPLGSTQTRRRRSYKTDGDAYIRFGKRTQSMDQPKDLPFAEGRSLNPQVSRRSPAEQSYIRFGKRASKIPIIPCTLAFLRVLKTSKERIDHLHECSKYRGIHRRSEDDGYIRFGKRNGNSSTEKEVMSGLSISDGATQKCFFIPREASDDFTGSGTPNSVFQDCSKITPADLEDSVIIYFV</sequence>
<gene>
    <name evidence="7" type="ORF">TCAL_01688</name>
</gene>
<keyword evidence="8" id="KW-1185">Reference proteome</keyword>
<evidence type="ECO:0000256" key="1">
    <source>
        <dbReference type="ARBA" id="ARBA00004613"/>
    </source>
</evidence>
<comment type="subcellular location">
    <subcellularLocation>
        <location evidence="1">Secreted</location>
    </subcellularLocation>
</comment>
<accession>A0A553PJD5</accession>
<keyword evidence="3" id="KW-0964">Secreted</keyword>
<comment type="caution">
    <text evidence="7">The sequence shown here is derived from an EMBL/GenBank/DDBJ whole genome shotgun (WGS) entry which is preliminary data.</text>
</comment>
<protein>
    <submittedName>
        <fullName evidence="7">Uncharacterized protein</fullName>
    </submittedName>
</protein>
<feature type="region of interest" description="Disordered" evidence="6">
    <location>
        <begin position="49"/>
        <end position="73"/>
    </location>
</feature>
<evidence type="ECO:0000256" key="6">
    <source>
        <dbReference type="SAM" id="MobiDB-lite"/>
    </source>
</evidence>
<evidence type="ECO:0000256" key="4">
    <source>
        <dbReference type="ARBA" id="ARBA00022815"/>
    </source>
</evidence>
<keyword evidence="5" id="KW-0527">Neuropeptide</keyword>
<evidence type="ECO:0000313" key="8">
    <source>
        <dbReference type="Proteomes" id="UP000318571"/>
    </source>
</evidence>
<dbReference type="GO" id="GO:0007218">
    <property type="term" value="P:neuropeptide signaling pathway"/>
    <property type="evidence" value="ECO:0007669"/>
    <property type="project" value="UniProtKB-KW"/>
</dbReference>
<comment type="similarity">
    <text evidence="2">Belongs to the FARP (FMRFamide related peptide) family.</text>
</comment>
<evidence type="ECO:0000256" key="3">
    <source>
        <dbReference type="ARBA" id="ARBA00022525"/>
    </source>
</evidence>
<dbReference type="Proteomes" id="UP000318571">
    <property type="component" value="Chromosome 11"/>
</dbReference>
<name>A0A553PJD5_TIGCA</name>
<evidence type="ECO:0000256" key="5">
    <source>
        <dbReference type="ARBA" id="ARBA00023320"/>
    </source>
</evidence>